<reference evidence="2" key="1">
    <citation type="submission" date="2016-10" db="EMBL/GenBank/DDBJ databases">
        <authorList>
            <person name="Varghese N."/>
            <person name="Submissions S."/>
        </authorList>
    </citation>
    <scope>NUCLEOTIDE SEQUENCE [LARGE SCALE GENOMIC DNA]</scope>
    <source>
        <strain evidence="2">DSM 25575</strain>
    </source>
</reference>
<dbReference type="AlphaFoldDB" id="A0A1I4ZQR6"/>
<keyword evidence="2" id="KW-1185">Reference proteome</keyword>
<accession>A0A1I4ZQR6</accession>
<dbReference type="Proteomes" id="UP000198769">
    <property type="component" value="Unassembled WGS sequence"/>
</dbReference>
<name>A0A1I4ZQR6_CHROL</name>
<organism evidence="1 2">
    <name type="scientific">Chryseobacterium oleae</name>
    <dbReference type="NCBI Taxonomy" id="491207"/>
    <lineage>
        <taxon>Bacteria</taxon>
        <taxon>Pseudomonadati</taxon>
        <taxon>Bacteroidota</taxon>
        <taxon>Flavobacteriia</taxon>
        <taxon>Flavobacteriales</taxon>
        <taxon>Weeksellaceae</taxon>
        <taxon>Chryseobacterium group</taxon>
        <taxon>Chryseobacterium</taxon>
    </lineage>
</organism>
<proteinExistence type="predicted"/>
<sequence length="53" mass="5828">MENLKKLSRNELRSVKGAGPNWACFPNSCPPGSCCRPGRWPDIARACYICADS</sequence>
<dbReference type="InterPro" id="IPR058074">
    <property type="entry name" value="Bacteriocin-like"/>
</dbReference>
<protein>
    <submittedName>
        <fullName evidence="1">Uncharacterized protein</fullName>
    </submittedName>
</protein>
<gene>
    <name evidence="1" type="ORF">SAMN05421594_3166</name>
</gene>
<evidence type="ECO:0000313" key="2">
    <source>
        <dbReference type="Proteomes" id="UP000198769"/>
    </source>
</evidence>
<dbReference type="EMBL" id="FOVD01000004">
    <property type="protein sequence ID" value="SFN52611.1"/>
    <property type="molecule type" value="Genomic_DNA"/>
</dbReference>
<dbReference type="NCBIfam" id="NF047798">
    <property type="entry name" value="leader_Chryseo"/>
    <property type="match status" value="1"/>
</dbReference>
<evidence type="ECO:0000313" key="1">
    <source>
        <dbReference type="EMBL" id="SFN52611.1"/>
    </source>
</evidence>